<dbReference type="CDD" id="cd00448">
    <property type="entry name" value="YjgF_YER057c_UK114_family"/>
    <property type="match status" value="1"/>
</dbReference>
<dbReference type="Pfam" id="PF01042">
    <property type="entry name" value="Ribonuc_L-PSP"/>
    <property type="match status" value="1"/>
</dbReference>
<comment type="similarity">
    <text evidence="1">Belongs to the RutC family.</text>
</comment>
<dbReference type="PANTHER" id="PTHR11803">
    <property type="entry name" value="2-IMINOBUTANOATE/2-IMINOPROPANOATE DEAMINASE RIDA"/>
    <property type="match status" value="1"/>
</dbReference>
<dbReference type="Gene3D" id="3.30.1330.40">
    <property type="entry name" value="RutC-like"/>
    <property type="match status" value="1"/>
</dbReference>
<keyword evidence="3" id="KW-1185">Reference proteome</keyword>
<accession>A0A839XPA1</accession>
<dbReference type="EMBL" id="JACIBS010000001">
    <property type="protein sequence ID" value="MBB3664507.1"/>
    <property type="molecule type" value="Genomic_DNA"/>
</dbReference>
<gene>
    <name evidence="2" type="ORF">FB384_003411</name>
</gene>
<dbReference type="GO" id="GO:0005829">
    <property type="term" value="C:cytosol"/>
    <property type="evidence" value="ECO:0007669"/>
    <property type="project" value="TreeGrafter"/>
</dbReference>
<dbReference type="AlphaFoldDB" id="A0A839XPA1"/>
<comment type="caution">
    <text evidence="2">The sequence shown here is derived from an EMBL/GenBank/DDBJ whole genome shotgun (WGS) entry which is preliminary data.</text>
</comment>
<evidence type="ECO:0000256" key="1">
    <source>
        <dbReference type="ARBA" id="ARBA00010552"/>
    </source>
</evidence>
<organism evidence="2 3">
    <name type="scientific">Prauserella sediminis</name>
    <dbReference type="NCBI Taxonomy" id="577680"/>
    <lineage>
        <taxon>Bacteria</taxon>
        <taxon>Bacillati</taxon>
        <taxon>Actinomycetota</taxon>
        <taxon>Actinomycetes</taxon>
        <taxon>Pseudonocardiales</taxon>
        <taxon>Pseudonocardiaceae</taxon>
        <taxon>Prauserella</taxon>
        <taxon>Prauserella salsuginis group</taxon>
    </lineage>
</organism>
<proteinExistence type="inferred from homology"/>
<evidence type="ECO:0000313" key="3">
    <source>
        <dbReference type="Proteomes" id="UP000564573"/>
    </source>
</evidence>
<dbReference type="SUPFAM" id="SSF55298">
    <property type="entry name" value="YjgF-like"/>
    <property type="match status" value="1"/>
</dbReference>
<dbReference type="PANTHER" id="PTHR11803:SF58">
    <property type="entry name" value="PROTEIN HMF1-RELATED"/>
    <property type="match status" value="1"/>
</dbReference>
<sequence length="137" mass="14420">MSKHAPYNPAAIAAPIGKFSHVAIAPAGAATAYVSGQIGVDTDGKIVSYSCYEQTKQTFSNLEAVLDDLGVEPSAIVKMLTLVVGDDGFADFARARDEIYARWFPTGVYPAHSAATVTALAHPDLRVEIEAVVVVPS</sequence>
<reference evidence="2 3" key="1">
    <citation type="submission" date="2020-08" db="EMBL/GenBank/DDBJ databases">
        <title>Sequencing the genomes of 1000 actinobacteria strains.</title>
        <authorList>
            <person name="Klenk H.-P."/>
        </authorList>
    </citation>
    <scope>NUCLEOTIDE SEQUENCE [LARGE SCALE GENOMIC DNA]</scope>
    <source>
        <strain evidence="2 3">DSM 45267</strain>
    </source>
</reference>
<dbReference type="RefSeq" id="WP_183784248.1">
    <property type="nucleotide sequence ID" value="NZ_JACIBS010000001.1"/>
</dbReference>
<protein>
    <submittedName>
        <fullName evidence="2">Enamine deaminase RidA (YjgF/YER057c/UK114 family)</fullName>
    </submittedName>
</protein>
<dbReference type="GO" id="GO:0019239">
    <property type="term" value="F:deaminase activity"/>
    <property type="evidence" value="ECO:0007669"/>
    <property type="project" value="TreeGrafter"/>
</dbReference>
<name>A0A839XPA1_9PSEU</name>
<evidence type="ECO:0000313" key="2">
    <source>
        <dbReference type="EMBL" id="MBB3664507.1"/>
    </source>
</evidence>
<dbReference type="InterPro" id="IPR035959">
    <property type="entry name" value="RutC-like_sf"/>
</dbReference>
<dbReference type="InterPro" id="IPR006175">
    <property type="entry name" value="YjgF/YER057c/UK114"/>
</dbReference>
<dbReference type="Proteomes" id="UP000564573">
    <property type="component" value="Unassembled WGS sequence"/>
</dbReference>